<keyword evidence="2" id="KW-0732">Signal</keyword>
<dbReference type="AlphaFoldDB" id="A0A5C5WQJ0"/>
<evidence type="ECO:0000313" key="6">
    <source>
        <dbReference type="Proteomes" id="UP000317243"/>
    </source>
</evidence>
<dbReference type="PROSITE" id="PS51468">
    <property type="entry name" value="VIT"/>
    <property type="match status" value="1"/>
</dbReference>
<dbReference type="Gene3D" id="2.60.40.3680">
    <property type="match status" value="1"/>
</dbReference>
<sequence precursor="true">MRTLAFFVAVAVIAPVSAFAQGILVINNDGIRLPRVTVPPTAMRYEIQQILIEGQIDNQLADIQVSQKFHNSGSGTIEAQFIFPLPYDGAIDSLTLMVNGEELTAKLLPADEARTRYQDIVRSKKDPALLEWIGTGMFQTSVFPIPAGETRTVTITYQQLLRNQDQLTEFMFPLSTAQFTSQPVQQVRFRLNINSDSPLQNIYSPTHSLKIDRPTEKRATVSFEKNNVVPSEDFRLFFNSSDDSISATLLTHRPTGDEDGYFLLLASPKIPTDGEKHQAKTVVFVVDKSGSMSGQKIEQAKEAAKFILNNLRKGDQFNIISYDSKVESFSRQLQEFNSKTRAEALAYVDGLFAGGGTNIHDSLTSALSGLSDSKLPNYILFMTDGRPTSGEQNEGKIAAAVKAANSVNARLLTFGVGYDVNSRLLDRLSRDNHGLGEYVRPDEDIEEYVSKVFQRISSPVLTNAELTFDFDDSSPGQGVNRVTPSGSLDLFSGEQLVVVGRFKKFGAAKIRLTGSIRGEKQEFTFSGKFRKKIRSDSNPFIAKLWATRRIGELIDELDLNGKNEELINELVMLSTKFGILTPYTSFLADETVRPELASDSNRRLSTLSLSTLEEAEGRRGFAQRGLKQRFKVADGARVAEDSYVELLAESGSDSFGLGAPSDSLSIQPAAERPKPSPSSFRSRLSRSSGYGGLPGPSDNARPAYGGGLDLNQSQVVESKEAAVQKLRTLIRRTGSQTLYQRGNLLVTPETANIDPDNSEAKIVKIKRFSDEYFKLSQQNTDDENELLALQKDDERLLIRLRGKVYLIE</sequence>
<dbReference type="RefSeq" id="WP_146510495.1">
    <property type="nucleotide sequence ID" value="NZ_SIHI01000006.1"/>
</dbReference>
<feature type="chain" id="PRO_5022764974" evidence="2">
    <location>
        <begin position="21"/>
        <end position="808"/>
    </location>
</feature>
<dbReference type="OrthoDB" id="9784383at2"/>
<dbReference type="Proteomes" id="UP000317243">
    <property type="component" value="Unassembled WGS sequence"/>
</dbReference>
<dbReference type="PANTHER" id="PTHR45737:SF6">
    <property type="entry name" value="VON WILLEBRAND FACTOR A DOMAIN-CONTAINING PROTEIN 5A"/>
    <property type="match status" value="1"/>
</dbReference>
<dbReference type="EMBL" id="SIHI01000006">
    <property type="protein sequence ID" value="TWT52313.1"/>
    <property type="molecule type" value="Genomic_DNA"/>
</dbReference>
<feature type="domain" description="VIT" evidence="4">
    <location>
        <begin position="31"/>
        <end position="159"/>
    </location>
</feature>
<evidence type="ECO:0000259" key="3">
    <source>
        <dbReference type="PROSITE" id="PS50234"/>
    </source>
</evidence>
<organism evidence="5 6">
    <name type="scientific">Thalassoglobus neptunius</name>
    <dbReference type="NCBI Taxonomy" id="1938619"/>
    <lineage>
        <taxon>Bacteria</taxon>
        <taxon>Pseudomonadati</taxon>
        <taxon>Planctomycetota</taxon>
        <taxon>Planctomycetia</taxon>
        <taxon>Planctomycetales</taxon>
        <taxon>Planctomycetaceae</taxon>
        <taxon>Thalassoglobus</taxon>
    </lineage>
</organism>
<dbReference type="InterPro" id="IPR036465">
    <property type="entry name" value="vWFA_dom_sf"/>
</dbReference>
<protein>
    <submittedName>
        <fullName evidence="5">von Willebrand factor type A domain protein</fullName>
    </submittedName>
</protein>
<name>A0A5C5WQJ0_9PLAN</name>
<dbReference type="Pfam" id="PF08487">
    <property type="entry name" value="VIT"/>
    <property type="match status" value="1"/>
</dbReference>
<evidence type="ECO:0000313" key="5">
    <source>
        <dbReference type="EMBL" id="TWT52313.1"/>
    </source>
</evidence>
<feature type="compositionally biased region" description="Low complexity" evidence="1">
    <location>
        <begin position="677"/>
        <end position="688"/>
    </location>
</feature>
<proteinExistence type="predicted"/>
<comment type="caution">
    <text evidence="5">The sequence shown here is derived from an EMBL/GenBank/DDBJ whole genome shotgun (WGS) entry which is preliminary data.</text>
</comment>
<feature type="signal peptide" evidence="2">
    <location>
        <begin position="1"/>
        <end position="20"/>
    </location>
</feature>
<dbReference type="SUPFAM" id="SSF53300">
    <property type="entry name" value="vWA-like"/>
    <property type="match status" value="1"/>
</dbReference>
<reference evidence="5 6" key="1">
    <citation type="submission" date="2019-02" db="EMBL/GenBank/DDBJ databases">
        <title>Deep-cultivation of Planctomycetes and their phenomic and genomic characterization uncovers novel biology.</title>
        <authorList>
            <person name="Wiegand S."/>
            <person name="Jogler M."/>
            <person name="Boedeker C."/>
            <person name="Pinto D."/>
            <person name="Vollmers J."/>
            <person name="Rivas-Marin E."/>
            <person name="Kohn T."/>
            <person name="Peeters S.H."/>
            <person name="Heuer A."/>
            <person name="Rast P."/>
            <person name="Oberbeckmann S."/>
            <person name="Bunk B."/>
            <person name="Jeske O."/>
            <person name="Meyerdierks A."/>
            <person name="Storesund J.E."/>
            <person name="Kallscheuer N."/>
            <person name="Luecker S."/>
            <person name="Lage O.M."/>
            <person name="Pohl T."/>
            <person name="Merkel B.J."/>
            <person name="Hornburger P."/>
            <person name="Mueller R.-W."/>
            <person name="Bruemmer F."/>
            <person name="Labrenz M."/>
            <person name="Spormann A.M."/>
            <person name="Op Den Camp H."/>
            <person name="Overmann J."/>
            <person name="Amann R."/>
            <person name="Jetten M.S.M."/>
            <person name="Mascher T."/>
            <person name="Medema M.H."/>
            <person name="Devos D.P."/>
            <person name="Kaster A.-K."/>
            <person name="Ovreas L."/>
            <person name="Rohde M."/>
            <person name="Galperin M.Y."/>
            <person name="Jogler C."/>
        </authorList>
    </citation>
    <scope>NUCLEOTIDE SEQUENCE [LARGE SCALE GENOMIC DNA]</scope>
    <source>
        <strain evidence="5 6">KOR42</strain>
    </source>
</reference>
<accession>A0A5C5WQJ0</accession>
<dbReference type="Pfam" id="PF00092">
    <property type="entry name" value="VWA"/>
    <property type="match status" value="1"/>
</dbReference>
<dbReference type="Gene3D" id="3.40.50.410">
    <property type="entry name" value="von Willebrand factor, type A domain"/>
    <property type="match status" value="1"/>
</dbReference>
<evidence type="ECO:0000259" key="4">
    <source>
        <dbReference type="PROSITE" id="PS51468"/>
    </source>
</evidence>
<dbReference type="PANTHER" id="PTHR45737">
    <property type="entry name" value="VON WILLEBRAND FACTOR A DOMAIN-CONTAINING PROTEIN 5A"/>
    <property type="match status" value="1"/>
</dbReference>
<dbReference type="PROSITE" id="PS50234">
    <property type="entry name" value="VWFA"/>
    <property type="match status" value="1"/>
</dbReference>
<keyword evidence="6" id="KW-1185">Reference proteome</keyword>
<dbReference type="InterPro" id="IPR013694">
    <property type="entry name" value="VIT"/>
</dbReference>
<dbReference type="InterPro" id="IPR002035">
    <property type="entry name" value="VWF_A"/>
</dbReference>
<dbReference type="SMART" id="SM00327">
    <property type="entry name" value="VWA"/>
    <property type="match status" value="1"/>
</dbReference>
<evidence type="ECO:0000256" key="1">
    <source>
        <dbReference type="SAM" id="MobiDB-lite"/>
    </source>
</evidence>
<evidence type="ECO:0000256" key="2">
    <source>
        <dbReference type="SAM" id="SignalP"/>
    </source>
</evidence>
<gene>
    <name evidence="5" type="ORF">KOR42_29990</name>
</gene>
<feature type="region of interest" description="Disordered" evidence="1">
    <location>
        <begin position="657"/>
        <end position="706"/>
    </location>
</feature>
<feature type="domain" description="VWFA" evidence="3">
    <location>
        <begin position="281"/>
        <end position="456"/>
    </location>
</feature>